<gene>
    <name evidence="1" type="ORF">SCP_0605500</name>
</gene>
<name>A0A401GQP5_9APHY</name>
<dbReference type="OrthoDB" id="3320792at2759"/>
<reference evidence="1 2" key="1">
    <citation type="journal article" date="2018" name="Sci. Rep.">
        <title>Genome sequence of the cauliflower mushroom Sparassis crispa (Hanabiratake) and its association with beneficial usage.</title>
        <authorList>
            <person name="Kiyama R."/>
            <person name="Furutani Y."/>
            <person name="Kawaguchi K."/>
            <person name="Nakanishi T."/>
        </authorList>
    </citation>
    <scope>NUCLEOTIDE SEQUENCE [LARGE SCALE GENOMIC DNA]</scope>
</reference>
<evidence type="ECO:0000313" key="1">
    <source>
        <dbReference type="EMBL" id="GBE84571.1"/>
    </source>
</evidence>
<dbReference type="RefSeq" id="XP_027615484.1">
    <property type="nucleotide sequence ID" value="XM_027759683.1"/>
</dbReference>
<organism evidence="1 2">
    <name type="scientific">Sparassis crispa</name>
    <dbReference type="NCBI Taxonomy" id="139825"/>
    <lineage>
        <taxon>Eukaryota</taxon>
        <taxon>Fungi</taxon>
        <taxon>Dikarya</taxon>
        <taxon>Basidiomycota</taxon>
        <taxon>Agaricomycotina</taxon>
        <taxon>Agaricomycetes</taxon>
        <taxon>Polyporales</taxon>
        <taxon>Sparassidaceae</taxon>
        <taxon>Sparassis</taxon>
    </lineage>
</organism>
<dbReference type="GeneID" id="38781488"/>
<dbReference type="AlphaFoldDB" id="A0A401GQP5"/>
<proteinExistence type="predicted"/>
<dbReference type="Proteomes" id="UP000287166">
    <property type="component" value="Unassembled WGS sequence"/>
</dbReference>
<protein>
    <submittedName>
        <fullName evidence="1">Uncharacterized protein</fullName>
    </submittedName>
</protein>
<dbReference type="InParanoid" id="A0A401GQP5"/>
<evidence type="ECO:0000313" key="2">
    <source>
        <dbReference type="Proteomes" id="UP000287166"/>
    </source>
</evidence>
<dbReference type="EMBL" id="BFAD01000006">
    <property type="protein sequence ID" value="GBE84571.1"/>
    <property type="molecule type" value="Genomic_DNA"/>
</dbReference>
<sequence length="133" mass="14141">MSEAEVQVPADLFAEAAGDAKLVAFVKEVQAAAVDPNKPYRLNATGDGAFLRWTLGPYRGSASASNMGAGDFSGDGQTGTSTAKTGRFTLDLAPHRAHLVLMDNNAVLVLDYTGHGFERGLDGNYHGRWSYYG</sequence>
<accession>A0A401GQP5</accession>
<comment type="caution">
    <text evidence="1">The sequence shown here is derived from an EMBL/GenBank/DDBJ whole genome shotgun (WGS) entry which is preliminary data.</text>
</comment>
<keyword evidence="2" id="KW-1185">Reference proteome</keyword>